<organism evidence="2">
    <name type="scientific">Phytophthora nicotianae</name>
    <name type="common">Potato buckeye rot agent</name>
    <name type="synonym">Phytophthora parasitica</name>
    <dbReference type="NCBI Taxonomy" id="4792"/>
    <lineage>
        <taxon>Eukaryota</taxon>
        <taxon>Sar</taxon>
        <taxon>Stramenopiles</taxon>
        <taxon>Oomycota</taxon>
        <taxon>Peronosporomycetes</taxon>
        <taxon>Peronosporales</taxon>
        <taxon>Peronosporaceae</taxon>
        <taxon>Phytophthora</taxon>
    </lineage>
</organism>
<name>W2K5Z1_PHYNI</name>
<protein>
    <recommendedName>
        <fullName evidence="1">Reverse transcriptase domain-containing protein</fullName>
    </recommendedName>
</protein>
<reference evidence="2" key="1">
    <citation type="submission" date="2013-11" db="EMBL/GenBank/DDBJ databases">
        <title>The Genome Sequence of Phytophthora parasitica CHvinca01.</title>
        <authorList>
            <consortium name="The Broad Institute Genomics Platform"/>
            <person name="Russ C."/>
            <person name="Tyler B."/>
            <person name="Panabieres F."/>
            <person name="Shan W."/>
            <person name="Tripathy S."/>
            <person name="Grunwald N."/>
            <person name="Machado M."/>
            <person name="Johnson C.S."/>
            <person name="Arredondo F."/>
            <person name="Hong C."/>
            <person name="Coffey M."/>
            <person name="Young S.K."/>
            <person name="Zeng Q."/>
            <person name="Gargeya S."/>
            <person name="Fitzgerald M."/>
            <person name="Abouelleil A."/>
            <person name="Alvarado L."/>
            <person name="Chapman S.B."/>
            <person name="Gainer-Dewar J."/>
            <person name="Goldberg J."/>
            <person name="Griggs A."/>
            <person name="Gujja S."/>
            <person name="Hansen M."/>
            <person name="Howarth C."/>
            <person name="Imamovic A."/>
            <person name="Ireland A."/>
            <person name="Larimer J."/>
            <person name="McCowan C."/>
            <person name="Murphy C."/>
            <person name="Pearson M."/>
            <person name="Poon T.W."/>
            <person name="Priest M."/>
            <person name="Roberts A."/>
            <person name="Saif S."/>
            <person name="Shea T."/>
            <person name="Sykes S."/>
            <person name="Wortman J."/>
            <person name="Nusbaum C."/>
            <person name="Birren B."/>
        </authorList>
    </citation>
    <scope>NUCLEOTIDE SEQUENCE [LARGE SCALE GENOMIC DNA]</scope>
    <source>
        <strain evidence="2">CHvinca01</strain>
    </source>
</reference>
<dbReference type="Proteomes" id="UP000054423">
    <property type="component" value="Unassembled WGS sequence"/>
</dbReference>
<sequence length="640" mass="72374">MAFADDCTGLLSNIDDAEQFLRLVLEYAEAAGLRLNVHKTCVMPFTHHVNRRKLDRLRDTSGLKVLTPWETVKLLGILQGATVTPDQRFAAAISKMRARCAIWKYRARTLKGKVVLLQNIILPILWYTASVTPPTKDLLHTVDVIIRNFVNGGNPDAETAKPGKFDKDWIYTAVSIGGLGLKPPKAFISATHLKSLRDGIVATESEGRAPRWIEPALALFSSTLGCLGDGFDILYADMKGARWGTLSDFWRATLTLWTKLQASLGSVNWKQNLLGMPFWNNIHFVFGKLSRPLCEIHRKNMGLLLNFGCHRLQDFVANYGCYVTTDLLESLLDLDDFASSAPRTRLINAVVAAFRSIQPETSPLVFGPPRLSHIEAAFHEWSFDGVSISKLANRDFVLLMLKLKPTRTPMLQLEQLQLSNFMLEKRTWTQEFGWDRHILPVCADLKFRLQHNALGVRYKFGYRTSGFTSTECIHGCEHRETAIHLFWHCSVAHHQWAFFLSPFKDLIVGDFAWQMIIFPGSIRFRDMATAKHGVLALQVVFSILRCCVFRSLWLHRNKKLYNPETETSAAWVKHHAYAYVKLHLHKYGEFVENQGLTPAVKLVQYVSAVLRMDLSSMTMDMDTTTAASTLPTPIASAAQH</sequence>
<dbReference type="AlphaFoldDB" id="W2K5Z1"/>
<proteinExistence type="predicted"/>
<dbReference type="PANTHER" id="PTHR33116">
    <property type="entry name" value="REVERSE TRANSCRIPTASE ZINC-BINDING DOMAIN-CONTAINING PROTEIN-RELATED-RELATED"/>
    <property type="match status" value="1"/>
</dbReference>
<dbReference type="PROSITE" id="PS50878">
    <property type="entry name" value="RT_POL"/>
    <property type="match status" value="1"/>
</dbReference>
<dbReference type="OrthoDB" id="121889at2759"/>
<dbReference type="InterPro" id="IPR000477">
    <property type="entry name" value="RT_dom"/>
</dbReference>
<evidence type="ECO:0000313" key="2">
    <source>
        <dbReference type="EMBL" id="ETL80537.1"/>
    </source>
</evidence>
<dbReference type="PANTHER" id="PTHR33116:SF78">
    <property type="entry name" value="OS12G0587133 PROTEIN"/>
    <property type="match status" value="1"/>
</dbReference>
<accession>W2K5Z1</accession>
<evidence type="ECO:0000259" key="1">
    <source>
        <dbReference type="PROSITE" id="PS50878"/>
    </source>
</evidence>
<gene>
    <name evidence="2" type="ORF">L917_18972</name>
</gene>
<feature type="domain" description="Reverse transcriptase" evidence="1">
    <location>
        <begin position="1"/>
        <end position="74"/>
    </location>
</feature>
<dbReference type="EMBL" id="KI682720">
    <property type="protein sequence ID" value="ETL80537.1"/>
    <property type="molecule type" value="Genomic_DNA"/>
</dbReference>